<gene>
    <name evidence="2" type="ORF">H9841_02215</name>
</gene>
<reference evidence="2" key="2">
    <citation type="submission" date="2021-04" db="EMBL/GenBank/DDBJ databases">
        <authorList>
            <person name="Gilroy R."/>
        </authorList>
    </citation>
    <scope>NUCLEOTIDE SEQUENCE</scope>
    <source>
        <strain evidence="2">ChiBcec16_6824</strain>
    </source>
</reference>
<accession>A0A9D2BXY9</accession>
<dbReference type="AlphaFoldDB" id="A0A9D2BXY9"/>
<feature type="domain" description="Putative Se/S carrier protein-like" evidence="1">
    <location>
        <begin position="11"/>
        <end position="71"/>
    </location>
</feature>
<proteinExistence type="predicted"/>
<dbReference type="InterPro" id="IPR021778">
    <property type="entry name" value="Se/S_carrier-like"/>
</dbReference>
<comment type="caution">
    <text evidence="2">The sequence shown here is derived from an EMBL/GenBank/DDBJ whole genome shotgun (WGS) entry which is preliminary data.</text>
</comment>
<sequence length="90" mass="10110">MGLNEYDLEAFANASTAVSGRKALEEAGLRVCVMPTPREVSVSCGLSLRLPAEQWQNARAVLDALGIPPEERHFYRMEHRDRRQTAQLLD</sequence>
<dbReference type="Proteomes" id="UP000823868">
    <property type="component" value="Unassembled WGS sequence"/>
</dbReference>
<organism evidence="2 3">
    <name type="scientific">Candidatus Flavonifractor merdigallinarum</name>
    <dbReference type="NCBI Taxonomy" id="2838589"/>
    <lineage>
        <taxon>Bacteria</taxon>
        <taxon>Bacillati</taxon>
        <taxon>Bacillota</taxon>
        <taxon>Clostridia</taxon>
        <taxon>Eubacteriales</taxon>
        <taxon>Oscillospiraceae</taxon>
        <taxon>Flavonifractor</taxon>
    </lineage>
</organism>
<reference evidence="2" key="1">
    <citation type="journal article" date="2021" name="PeerJ">
        <title>Extensive microbial diversity within the chicken gut microbiome revealed by metagenomics and culture.</title>
        <authorList>
            <person name="Gilroy R."/>
            <person name="Ravi A."/>
            <person name="Getino M."/>
            <person name="Pursley I."/>
            <person name="Horton D.L."/>
            <person name="Alikhan N.F."/>
            <person name="Baker D."/>
            <person name="Gharbi K."/>
            <person name="Hall N."/>
            <person name="Watson M."/>
            <person name="Adriaenssens E.M."/>
            <person name="Foster-Nyarko E."/>
            <person name="Jarju S."/>
            <person name="Secka A."/>
            <person name="Antonio M."/>
            <person name="Oren A."/>
            <person name="Chaudhuri R.R."/>
            <person name="La Ragione R."/>
            <person name="Hildebrand F."/>
            <person name="Pallen M.J."/>
        </authorList>
    </citation>
    <scope>NUCLEOTIDE SEQUENCE</scope>
    <source>
        <strain evidence="2">ChiBcec16_6824</strain>
    </source>
</reference>
<evidence type="ECO:0000313" key="2">
    <source>
        <dbReference type="EMBL" id="HIY20702.1"/>
    </source>
</evidence>
<evidence type="ECO:0000259" key="1">
    <source>
        <dbReference type="Pfam" id="PF11823"/>
    </source>
</evidence>
<protein>
    <submittedName>
        <fullName evidence="2">DUF3343 domain-containing protein</fullName>
    </submittedName>
</protein>
<dbReference type="Pfam" id="PF11823">
    <property type="entry name" value="Se_S_carrier"/>
    <property type="match status" value="1"/>
</dbReference>
<name>A0A9D2BXY9_9FIRM</name>
<dbReference type="EMBL" id="DXDX01000043">
    <property type="protein sequence ID" value="HIY20702.1"/>
    <property type="molecule type" value="Genomic_DNA"/>
</dbReference>
<evidence type="ECO:0000313" key="3">
    <source>
        <dbReference type="Proteomes" id="UP000823868"/>
    </source>
</evidence>